<sequence>MMTPLLQVALGGAIGASARYLSVNAYIRAFGTGFPAGTMIVNVLGSFLIGIVVVFLARKELTHISPLLMTGFLGGFTTFSAYSLEAYTLFERGQMGSAALYAVGTVVLSILALIAGVMLTRMVLA</sequence>
<feature type="binding site" evidence="12">
    <location>
        <position position="77"/>
    </location>
    <ligand>
        <name>Na(+)</name>
        <dbReference type="ChEBI" id="CHEBI:29101"/>
        <note>structural</note>
    </ligand>
</feature>
<evidence type="ECO:0000256" key="9">
    <source>
        <dbReference type="ARBA" id="ARBA00023303"/>
    </source>
</evidence>
<evidence type="ECO:0000256" key="10">
    <source>
        <dbReference type="ARBA" id="ARBA00035120"/>
    </source>
</evidence>
<reference evidence="14" key="1">
    <citation type="journal article" date="2019" name="Int. J. Syst. Evol. Microbiol.">
        <title>The Global Catalogue of Microorganisms (GCM) 10K type strain sequencing project: providing services to taxonomists for standard genome sequencing and annotation.</title>
        <authorList>
            <consortium name="The Broad Institute Genomics Platform"/>
            <consortium name="The Broad Institute Genome Sequencing Center for Infectious Disease"/>
            <person name="Wu L."/>
            <person name="Ma J."/>
        </authorList>
    </citation>
    <scope>NUCLEOTIDE SEQUENCE [LARGE SCALE GENOMIC DNA]</scope>
    <source>
        <strain evidence="14">KCTC 42443</strain>
    </source>
</reference>
<evidence type="ECO:0000256" key="4">
    <source>
        <dbReference type="ARBA" id="ARBA00022692"/>
    </source>
</evidence>
<proteinExistence type="inferred from homology"/>
<dbReference type="PANTHER" id="PTHR28259">
    <property type="entry name" value="FLUORIDE EXPORT PROTEIN 1-RELATED"/>
    <property type="match status" value="1"/>
</dbReference>
<evidence type="ECO:0000256" key="1">
    <source>
        <dbReference type="ARBA" id="ARBA00004651"/>
    </source>
</evidence>
<dbReference type="RefSeq" id="WP_191286609.1">
    <property type="nucleotide sequence ID" value="NZ_BNCH01000004.1"/>
</dbReference>
<keyword evidence="9 12" id="KW-0407">Ion channel</keyword>
<keyword evidence="4 12" id="KW-0812">Transmembrane</keyword>
<keyword evidence="14" id="KW-1185">Reference proteome</keyword>
<accession>A0ABQ3J4Q8</accession>
<feature type="transmembrane region" description="Helical" evidence="12">
    <location>
        <begin position="64"/>
        <end position="84"/>
    </location>
</feature>
<evidence type="ECO:0000256" key="8">
    <source>
        <dbReference type="ARBA" id="ARBA00023136"/>
    </source>
</evidence>
<keyword evidence="7 12" id="KW-0406">Ion transport</keyword>
<comment type="activity regulation">
    <text evidence="12">Na(+) is not transported, but it plays an essential structural role and its presence is essential for fluoride channel function.</text>
</comment>
<evidence type="ECO:0000256" key="5">
    <source>
        <dbReference type="ARBA" id="ARBA00022989"/>
    </source>
</evidence>
<comment type="similarity">
    <text evidence="10 12">Belongs to the fluoride channel Fluc/FEX (TC 1.A.43) family.</text>
</comment>
<dbReference type="HAMAP" id="MF_00454">
    <property type="entry name" value="FluC"/>
    <property type="match status" value="1"/>
</dbReference>
<evidence type="ECO:0000256" key="3">
    <source>
        <dbReference type="ARBA" id="ARBA00022519"/>
    </source>
</evidence>
<evidence type="ECO:0000256" key="2">
    <source>
        <dbReference type="ARBA" id="ARBA00022475"/>
    </source>
</evidence>
<feature type="transmembrane region" description="Helical" evidence="12">
    <location>
        <begin position="99"/>
        <end position="119"/>
    </location>
</feature>
<comment type="function">
    <text evidence="12">Fluoride-specific ion channel. Important for reducing fluoride concentration in the cell, thus reducing its toxicity.</text>
</comment>
<evidence type="ECO:0000256" key="12">
    <source>
        <dbReference type="HAMAP-Rule" id="MF_00454"/>
    </source>
</evidence>
<comment type="caution">
    <text evidence="13">The sequence shown here is derived from an EMBL/GenBank/DDBJ whole genome shotgun (WGS) entry which is preliminary data.</text>
</comment>
<evidence type="ECO:0000256" key="11">
    <source>
        <dbReference type="ARBA" id="ARBA00035585"/>
    </source>
</evidence>
<comment type="catalytic activity">
    <reaction evidence="11">
        <text>fluoride(in) = fluoride(out)</text>
        <dbReference type="Rhea" id="RHEA:76159"/>
        <dbReference type="ChEBI" id="CHEBI:17051"/>
    </reaction>
    <physiologicalReaction direction="left-to-right" evidence="11">
        <dbReference type="Rhea" id="RHEA:76160"/>
    </physiologicalReaction>
</comment>
<organism evidence="13 14">
    <name type="scientific">Aliiroseovarius zhejiangensis</name>
    <dbReference type="NCBI Taxonomy" id="1632025"/>
    <lineage>
        <taxon>Bacteria</taxon>
        <taxon>Pseudomonadati</taxon>
        <taxon>Pseudomonadota</taxon>
        <taxon>Alphaproteobacteria</taxon>
        <taxon>Rhodobacterales</taxon>
        <taxon>Paracoccaceae</taxon>
        <taxon>Aliiroseovarius</taxon>
    </lineage>
</organism>
<dbReference type="Pfam" id="PF02537">
    <property type="entry name" value="CRCB"/>
    <property type="match status" value="1"/>
</dbReference>
<name>A0ABQ3J4Q8_9RHOB</name>
<evidence type="ECO:0000313" key="14">
    <source>
        <dbReference type="Proteomes" id="UP000609802"/>
    </source>
</evidence>
<keyword evidence="5 12" id="KW-1133">Transmembrane helix</keyword>
<dbReference type="PANTHER" id="PTHR28259:SF1">
    <property type="entry name" value="FLUORIDE EXPORT PROTEIN 1-RELATED"/>
    <property type="match status" value="1"/>
</dbReference>
<evidence type="ECO:0000313" key="13">
    <source>
        <dbReference type="EMBL" id="GHF00949.1"/>
    </source>
</evidence>
<keyword evidence="8 12" id="KW-0472">Membrane</keyword>
<keyword evidence="6 12" id="KW-0915">Sodium</keyword>
<feature type="binding site" evidence="12">
    <location>
        <position position="74"/>
    </location>
    <ligand>
        <name>Na(+)</name>
        <dbReference type="ChEBI" id="CHEBI:29101"/>
        <note>structural</note>
    </ligand>
</feature>
<gene>
    <name evidence="12 13" type="primary">crcB</name>
    <name evidence="12" type="synonym">fluC</name>
    <name evidence="13" type="ORF">GCM10016455_22490</name>
</gene>
<comment type="subcellular location">
    <subcellularLocation>
        <location evidence="1 12">Cell membrane</location>
        <topology evidence="1 12">Multi-pass membrane protein</topology>
    </subcellularLocation>
</comment>
<dbReference type="EMBL" id="BNCH01000004">
    <property type="protein sequence ID" value="GHF00949.1"/>
    <property type="molecule type" value="Genomic_DNA"/>
</dbReference>
<dbReference type="NCBIfam" id="TIGR00494">
    <property type="entry name" value="crcB"/>
    <property type="match status" value="1"/>
</dbReference>
<evidence type="ECO:0000256" key="7">
    <source>
        <dbReference type="ARBA" id="ARBA00023065"/>
    </source>
</evidence>
<dbReference type="NCBIfam" id="NF010805">
    <property type="entry name" value="PRK14209.1"/>
    <property type="match status" value="1"/>
</dbReference>
<dbReference type="InterPro" id="IPR003691">
    <property type="entry name" value="FluC"/>
</dbReference>
<evidence type="ECO:0000256" key="6">
    <source>
        <dbReference type="ARBA" id="ARBA00023053"/>
    </source>
</evidence>
<dbReference type="Proteomes" id="UP000609802">
    <property type="component" value="Unassembled WGS sequence"/>
</dbReference>
<protein>
    <recommendedName>
        <fullName evidence="12">Fluoride-specific ion channel FluC</fullName>
    </recommendedName>
</protein>
<feature type="transmembrane region" description="Helical" evidence="12">
    <location>
        <begin position="34"/>
        <end position="57"/>
    </location>
</feature>
<keyword evidence="12" id="KW-0813">Transport</keyword>
<keyword evidence="3" id="KW-0997">Cell inner membrane</keyword>
<keyword evidence="12" id="KW-0479">Metal-binding</keyword>
<keyword evidence="2 12" id="KW-1003">Cell membrane</keyword>